<dbReference type="PANTHER" id="PTHR43176">
    <property type="entry name" value="3-HYDROXYISOBUTYRYL-COA HYDROLASE-RELATED"/>
    <property type="match status" value="1"/>
</dbReference>
<dbReference type="RefSeq" id="WP_073660150.1">
    <property type="nucleotide sequence ID" value="NZ_PJCJ01000008.1"/>
</dbReference>
<sequence>MSGDDQAVIATVRNRVGHLTLNRPQGLNALTLPMIRALSCHLHAWAQDSEVLAVVLRGAGEKAFCAGGDIRSLYESHAAGDDLHQRFFDEEYQLDQYIHTYRKPILALMDGLVLGGGMGLAQGAALRVISERVKMAMPEVGIGFYPDVGGSYFLSHLLGELGTYLGVTGIQLRAADALHARLADWCLPSEQFEEFDRCLDNLNWTTPAHESLRTLLGTLASNRITGAELRALQPAIDEHFSKPDIAAIRESLLSEARVQFQDWADETVKLMDSRSPLAMAVTLELIRRGRDASLADCIALETHLGRQWFAKGDIMEGVRALIIDKDKQPRWSPATIQEVKPEQVSDFFAGWPAIADKKRKAPMTAEENR</sequence>
<evidence type="ECO:0000256" key="3">
    <source>
        <dbReference type="ARBA" id="ARBA00022801"/>
    </source>
</evidence>
<dbReference type="InterPro" id="IPR032259">
    <property type="entry name" value="HIBYL-CoA-H"/>
</dbReference>
<protein>
    <recommendedName>
        <fullName evidence="2">3-hydroxyisobutyryl-CoA hydrolase</fullName>
        <ecNumber evidence="2">3.1.2.4</ecNumber>
    </recommendedName>
</protein>
<comment type="catalytic activity">
    <reaction evidence="1">
        <text>3-hydroxy-2-methylpropanoyl-CoA + H2O = 3-hydroxy-2-methylpropanoate + CoA + H(+)</text>
        <dbReference type="Rhea" id="RHEA:20888"/>
        <dbReference type="ChEBI" id="CHEBI:11805"/>
        <dbReference type="ChEBI" id="CHEBI:15377"/>
        <dbReference type="ChEBI" id="CHEBI:15378"/>
        <dbReference type="ChEBI" id="CHEBI:57287"/>
        <dbReference type="ChEBI" id="CHEBI:57340"/>
        <dbReference type="EC" id="3.1.2.4"/>
    </reaction>
</comment>
<reference evidence="5 6" key="1">
    <citation type="submission" date="2017-12" db="EMBL/GenBank/DDBJ databases">
        <title>Detection of the carbapenemase gene blaVIM-5 in members of the Pseudomonas putida group isolated from polluted Nigerian wetlands.</title>
        <authorList>
            <person name="Adelowo O."/>
            <person name="Vollmers J."/>
            <person name="Maeusezahl I."/>
            <person name="Kaster A.-K."/>
            <person name="Mueller J.A."/>
        </authorList>
    </citation>
    <scope>NUCLEOTIDE SEQUENCE [LARGE SCALE GENOMIC DNA]</scope>
    <source>
        <strain evidence="5 6">MR69</strain>
    </source>
</reference>
<dbReference type="EMBL" id="PJCJ01000008">
    <property type="protein sequence ID" value="PLV13592.1"/>
    <property type="molecule type" value="Genomic_DNA"/>
</dbReference>
<organism evidence="5 6">
    <name type="scientific">Pseudomonas plecoglossicida</name>
    <dbReference type="NCBI Taxonomy" id="70775"/>
    <lineage>
        <taxon>Bacteria</taxon>
        <taxon>Pseudomonadati</taxon>
        <taxon>Pseudomonadota</taxon>
        <taxon>Gammaproteobacteria</taxon>
        <taxon>Pseudomonadales</taxon>
        <taxon>Pseudomonadaceae</taxon>
        <taxon>Pseudomonas</taxon>
    </lineage>
</organism>
<dbReference type="EC" id="3.1.2.4" evidence="2"/>
<feature type="domain" description="Enoyl-CoA hydratase/isomerase" evidence="4">
    <location>
        <begin position="16"/>
        <end position="348"/>
    </location>
</feature>
<keyword evidence="6" id="KW-1185">Reference proteome</keyword>
<comment type="caution">
    <text evidence="5">The sequence shown here is derived from an EMBL/GenBank/DDBJ whole genome shotgun (WGS) entry which is preliminary data.</text>
</comment>
<dbReference type="InterPro" id="IPR029045">
    <property type="entry name" value="ClpP/crotonase-like_dom_sf"/>
</dbReference>
<dbReference type="InterPro" id="IPR045004">
    <property type="entry name" value="ECH_dom"/>
</dbReference>
<evidence type="ECO:0000256" key="2">
    <source>
        <dbReference type="ARBA" id="ARBA00011915"/>
    </source>
</evidence>
<dbReference type="Gene3D" id="3.90.226.10">
    <property type="entry name" value="2-enoyl-CoA Hydratase, Chain A, domain 1"/>
    <property type="match status" value="1"/>
</dbReference>
<gene>
    <name evidence="5" type="ORF">CXG47_15040</name>
</gene>
<keyword evidence="3" id="KW-0378">Hydrolase</keyword>
<dbReference type="Pfam" id="PF16113">
    <property type="entry name" value="ECH_2"/>
    <property type="match status" value="1"/>
</dbReference>
<evidence type="ECO:0000313" key="5">
    <source>
        <dbReference type="EMBL" id="PLV13592.1"/>
    </source>
</evidence>
<dbReference type="Proteomes" id="UP000234744">
    <property type="component" value="Unassembled WGS sequence"/>
</dbReference>
<dbReference type="PANTHER" id="PTHR43176:SF3">
    <property type="entry name" value="3-HYDROXYISOBUTYRYL-COA HYDROLASE, MITOCHONDRIAL"/>
    <property type="match status" value="1"/>
</dbReference>
<dbReference type="SUPFAM" id="SSF52096">
    <property type="entry name" value="ClpP/crotonase"/>
    <property type="match status" value="1"/>
</dbReference>
<dbReference type="CDD" id="cd06558">
    <property type="entry name" value="crotonase-like"/>
    <property type="match status" value="1"/>
</dbReference>
<evidence type="ECO:0000256" key="1">
    <source>
        <dbReference type="ARBA" id="ARBA00001709"/>
    </source>
</evidence>
<evidence type="ECO:0000259" key="4">
    <source>
        <dbReference type="Pfam" id="PF16113"/>
    </source>
</evidence>
<evidence type="ECO:0000313" key="6">
    <source>
        <dbReference type="Proteomes" id="UP000234744"/>
    </source>
</evidence>
<proteinExistence type="predicted"/>
<name>A0ABX4U2N4_PSEDL</name>
<accession>A0ABX4U2N4</accession>
<dbReference type="NCBIfam" id="NF004127">
    <property type="entry name" value="PRK05617.1"/>
    <property type="match status" value="1"/>
</dbReference>